<name>A0A9D3XYD6_9SAUR</name>
<sequence>MLQSHSLDMVNRGDRSGARALGGPKGHWCNWSVLGTVGPRCDGSVSEMTYSSFQPWTLHPHRVGPAPKECLLCIHTHTTVKVWYFILFFSIQGLRVLNGQLHSASLHSSCRFNGKRIPLYCLP</sequence>
<evidence type="ECO:0000313" key="2">
    <source>
        <dbReference type="Proteomes" id="UP000827986"/>
    </source>
</evidence>
<dbReference type="Proteomes" id="UP000827986">
    <property type="component" value="Unassembled WGS sequence"/>
</dbReference>
<dbReference type="AlphaFoldDB" id="A0A9D3XYD6"/>
<accession>A0A9D3XYD6</accession>
<organism evidence="1 2">
    <name type="scientific">Mauremys mutica</name>
    <name type="common">yellowpond turtle</name>
    <dbReference type="NCBI Taxonomy" id="74926"/>
    <lineage>
        <taxon>Eukaryota</taxon>
        <taxon>Metazoa</taxon>
        <taxon>Chordata</taxon>
        <taxon>Craniata</taxon>
        <taxon>Vertebrata</taxon>
        <taxon>Euteleostomi</taxon>
        <taxon>Archelosauria</taxon>
        <taxon>Testudinata</taxon>
        <taxon>Testudines</taxon>
        <taxon>Cryptodira</taxon>
        <taxon>Durocryptodira</taxon>
        <taxon>Testudinoidea</taxon>
        <taxon>Geoemydidae</taxon>
        <taxon>Geoemydinae</taxon>
        <taxon>Mauremys</taxon>
    </lineage>
</organism>
<gene>
    <name evidence="1" type="ORF">KIL84_020199</name>
</gene>
<evidence type="ECO:0000313" key="1">
    <source>
        <dbReference type="EMBL" id="KAH1187450.1"/>
    </source>
</evidence>
<reference evidence="1" key="1">
    <citation type="submission" date="2021-09" db="EMBL/GenBank/DDBJ databases">
        <title>The genome of Mauremys mutica provides insights into the evolution of semi-aquatic lifestyle.</title>
        <authorList>
            <person name="Gong S."/>
            <person name="Gao Y."/>
        </authorList>
    </citation>
    <scope>NUCLEOTIDE SEQUENCE</scope>
    <source>
        <strain evidence="1">MM-2020</strain>
        <tissue evidence="1">Muscle</tissue>
    </source>
</reference>
<protein>
    <submittedName>
        <fullName evidence="1">Uncharacterized protein</fullName>
    </submittedName>
</protein>
<dbReference type="EMBL" id="JAHDVG010000463">
    <property type="protein sequence ID" value="KAH1187450.1"/>
    <property type="molecule type" value="Genomic_DNA"/>
</dbReference>
<proteinExistence type="predicted"/>
<comment type="caution">
    <text evidence="1">The sequence shown here is derived from an EMBL/GenBank/DDBJ whole genome shotgun (WGS) entry which is preliminary data.</text>
</comment>
<keyword evidence="2" id="KW-1185">Reference proteome</keyword>